<gene>
    <name evidence="17" type="primary">LOC107487112</name>
</gene>
<dbReference type="FunFam" id="2.40.50.140:FF:000117">
    <property type="entry name" value="Replication protein A subunit"/>
    <property type="match status" value="1"/>
</dbReference>
<dbReference type="GO" id="GO:0003684">
    <property type="term" value="F:damaged DNA binding"/>
    <property type="evidence" value="ECO:0007669"/>
    <property type="project" value="TreeGrafter"/>
</dbReference>
<comment type="similarity">
    <text evidence="2 13">Belongs to the replication factor A protein 1 family.</text>
</comment>
<dbReference type="FunFam" id="2.40.50.140:FF:000090">
    <property type="entry name" value="Replication protein A subunit"/>
    <property type="match status" value="1"/>
</dbReference>
<evidence type="ECO:0000256" key="5">
    <source>
        <dbReference type="ARBA" id="ARBA00022763"/>
    </source>
</evidence>
<dbReference type="SUPFAM" id="SSF50249">
    <property type="entry name" value="Nucleic acid-binding proteins"/>
    <property type="match status" value="4"/>
</dbReference>
<dbReference type="OrthoDB" id="1751331at2759"/>
<dbReference type="Pfam" id="PF00098">
    <property type="entry name" value="zf-CCHC"/>
    <property type="match status" value="1"/>
</dbReference>
<dbReference type="InterPro" id="IPR013955">
    <property type="entry name" value="Rep_factor-A_C"/>
</dbReference>
<dbReference type="CDD" id="cd04475">
    <property type="entry name" value="RPA1_DBD_B"/>
    <property type="match status" value="1"/>
</dbReference>
<dbReference type="GO" id="GO:0008270">
    <property type="term" value="F:zinc ion binding"/>
    <property type="evidence" value="ECO:0007669"/>
    <property type="project" value="UniProtKB-KW"/>
</dbReference>
<feature type="compositionally biased region" description="Polar residues" evidence="14">
    <location>
        <begin position="227"/>
        <end position="240"/>
    </location>
</feature>
<dbReference type="PANTHER" id="PTHR23273:SF4">
    <property type="entry name" value="REPLICATION PROTEIN A OB DOMAIN-CONTAINING PROTEIN"/>
    <property type="match status" value="1"/>
</dbReference>
<dbReference type="FunFam" id="2.40.50.140:FF:000041">
    <property type="entry name" value="Replication protein A subunit"/>
    <property type="match status" value="1"/>
</dbReference>
<dbReference type="GeneID" id="107487112"/>
<evidence type="ECO:0000256" key="9">
    <source>
        <dbReference type="ARBA" id="ARBA00023172"/>
    </source>
</evidence>
<evidence type="ECO:0000256" key="4">
    <source>
        <dbReference type="ARBA" id="ARBA00022723"/>
    </source>
</evidence>
<comment type="subunit">
    <text evidence="13">Heterotrimer of RPA1, RPA2 and RPA3 (canonical replication protein A complex).</text>
</comment>
<feature type="region of interest" description="Disordered" evidence="14">
    <location>
        <begin position="119"/>
        <end position="252"/>
    </location>
</feature>
<dbReference type="Gene3D" id="4.10.60.10">
    <property type="entry name" value="Zinc finger, CCHC-type"/>
    <property type="match status" value="1"/>
</dbReference>
<dbReference type="InterPro" id="IPR004365">
    <property type="entry name" value="NA-bd_OB_tRNA"/>
</dbReference>
<dbReference type="GO" id="GO:0006260">
    <property type="term" value="P:DNA replication"/>
    <property type="evidence" value="ECO:0007669"/>
    <property type="project" value="UniProtKB-KW"/>
</dbReference>
<keyword evidence="7 13" id="KW-0862">Zinc</keyword>
<dbReference type="InterPro" id="IPR004591">
    <property type="entry name" value="Rfa1"/>
</dbReference>
<keyword evidence="6 12" id="KW-0863">Zinc-finger</keyword>
<evidence type="ECO:0000256" key="8">
    <source>
        <dbReference type="ARBA" id="ARBA00023125"/>
    </source>
</evidence>
<feature type="domain" description="CCHC-type" evidence="15">
    <location>
        <begin position="826"/>
        <end position="840"/>
    </location>
</feature>
<dbReference type="InterPro" id="IPR036875">
    <property type="entry name" value="Znf_CCHC_sf"/>
</dbReference>
<evidence type="ECO:0000256" key="11">
    <source>
        <dbReference type="ARBA" id="ARBA00023242"/>
    </source>
</evidence>
<accession>A0A6P4D8S1</accession>
<dbReference type="SMART" id="SM00343">
    <property type="entry name" value="ZnF_C2HC"/>
    <property type="match status" value="2"/>
</dbReference>
<dbReference type="InterPro" id="IPR031657">
    <property type="entry name" value="REPA_OB_2"/>
</dbReference>
<dbReference type="InterPro" id="IPR047192">
    <property type="entry name" value="Euk_RPA1_DBD_C"/>
</dbReference>
<evidence type="ECO:0000256" key="10">
    <source>
        <dbReference type="ARBA" id="ARBA00023204"/>
    </source>
</evidence>
<dbReference type="Pfam" id="PF08646">
    <property type="entry name" value="Rep_fac-A_C"/>
    <property type="match status" value="1"/>
</dbReference>
<dbReference type="FunFam" id="2.40.50.140:FF:000064">
    <property type="entry name" value="Replication protein A subunit"/>
    <property type="match status" value="1"/>
</dbReference>
<dbReference type="GO" id="GO:0007004">
    <property type="term" value="P:telomere maintenance via telomerase"/>
    <property type="evidence" value="ECO:0007669"/>
    <property type="project" value="TreeGrafter"/>
</dbReference>
<evidence type="ECO:0000256" key="2">
    <source>
        <dbReference type="ARBA" id="ARBA00005690"/>
    </source>
</evidence>
<keyword evidence="5" id="KW-0227">DNA damage</keyword>
<organism evidence="16 17">
    <name type="scientific">Arachis duranensis</name>
    <name type="common">Wild peanut</name>
    <dbReference type="NCBI Taxonomy" id="130453"/>
    <lineage>
        <taxon>Eukaryota</taxon>
        <taxon>Viridiplantae</taxon>
        <taxon>Streptophyta</taxon>
        <taxon>Embryophyta</taxon>
        <taxon>Tracheophyta</taxon>
        <taxon>Spermatophyta</taxon>
        <taxon>Magnoliopsida</taxon>
        <taxon>eudicotyledons</taxon>
        <taxon>Gunneridae</taxon>
        <taxon>Pentapetalae</taxon>
        <taxon>rosids</taxon>
        <taxon>fabids</taxon>
        <taxon>Fabales</taxon>
        <taxon>Fabaceae</taxon>
        <taxon>Papilionoideae</taxon>
        <taxon>50 kb inversion clade</taxon>
        <taxon>dalbergioids sensu lato</taxon>
        <taxon>Dalbergieae</taxon>
        <taxon>Pterocarpus clade</taxon>
        <taxon>Arachis</taxon>
    </lineage>
</organism>
<dbReference type="NCBIfam" id="TIGR00617">
    <property type="entry name" value="rpa1"/>
    <property type="match status" value="1"/>
</dbReference>
<dbReference type="PROSITE" id="PS50158">
    <property type="entry name" value="ZF_CCHC"/>
    <property type="match status" value="1"/>
</dbReference>
<feature type="compositionally biased region" description="Polar residues" evidence="14">
    <location>
        <begin position="149"/>
        <end position="159"/>
    </location>
</feature>
<evidence type="ECO:0000256" key="14">
    <source>
        <dbReference type="SAM" id="MobiDB-lite"/>
    </source>
</evidence>
<evidence type="ECO:0000313" key="16">
    <source>
        <dbReference type="Proteomes" id="UP000515211"/>
    </source>
</evidence>
<evidence type="ECO:0000256" key="13">
    <source>
        <dbReference type="RuleBase" id="RU364130"/>
    </source>
</evidence>
<dbReference type="InterPro" id="IPR012340">
    <property type="entry name" value="NA-bd_OB-fold"/>
</dbReference>
<reference evidence="16" key="1">
    <citation type="journal article" date="2016" name="Nat. Genet.">
        <title>The genome sequences of Arachis duranensis and Arachis ipaensis, the diploid ancestors of cultivated peanut.</title>
        <authorList>
            <person name="Bertioli D.J."/>
            <person name="Cannon S.B."/>
            <person name="Froenicke L."/>
            <person name="Huang G."/>
            <person name="Farmer A.D."/>
            <person name="Cannon E.K."/>
            <person name="Liu X."/>
            <person name="Gao D."/>
            <person name="Clevenger J."/>
            <person name="Dash S."/>
            <person name="Ren L."/>
            <person name="Moretzsohn M.C."/>
            <person name="Shirasawa K."/>
            <person name="Huang W."/>
            <person name="Vidigal B."/>
            <person name="Abernathy B."/>
            <person name="Chu Y."/>
            <person name="Niederhuth C.E."/>
            <person name="Umale P."/>
            <person name="Araujo A.C."/>
            <person name="Kozik A."/>
            <person name="Kim K.D."/>
            <person name="Burow M.D."/>
            <person name="Varshney R.K."/>
            <person name="Wang X."/>
            <person name="Zhang X."/>
            <person name="Barkley N."/>
            <person name="Guimaraes P.M."/>
            <person name="Isobe S."/>
            <person name="Guo B."/>
            <person name="Liao B."/>
            <person name="Stalker H.T."/>
            <person name="Schmitz R.J."/>
            <person name="Scheffler B.E."/>
            <person name="Leal-Bertioli S.C."/>
            <person name="Xun X."/>
            <person name="Jackson S.A."/>
            <person name="Michelmore R."/>
            <person name="Ozias-Akins P."/>
        </authorList>
    </citation>
    <scope>NUCLEOTIDE SEQUENCE [LARGE SCALE GENOMIC DNA]</scope>
    <source>
        <strain evidence="16">cv. V14167</strain>
    </source>
</reference>
<dbReference type="InterPro" id="IPR001878">
    <property type="entry name" value="Znf_CCHC"/>
</dbReference>
<evidence type="ECO:0000313" key="17">
    <source>
        <dbReference type="RefSeq" id="XP_015963191.1"/>
    </source>
</evidence>
<dbReference type="GO" id="GO:0000724">
    <property type="term" value="P:double-strand break repair via homologous recombination"/>
    <property type="evidence" value="ECO:0007669"/>
    <property type="project" value="TreeGrafter"/>
</dbReference>
<keyword evidence="4 13" id="KW-0479">Metal-binding</keyword>
<feature type="compositionally biased region" description="Polar residues" evidence="14">
    <location>
        <begin position="120"/>
        <end position="138"/>
    </location>
</feature>
<dbReference type="CDD" id="cd04477">
    <property type="entry name" value="RPA1N"/>
    <property type="match status" value="1"/>
</dbReference>
<evidence type="ECO:0000256" key="1">
    <source>
        <dbReference type="ARBA" id="ARBA00004123"/>
    </source>
</evidence>
<dbReference type="InterPro" id="IPR007199">
    <property type="entry name" value="Rep_factor-A_N"/>
</dbReference>
<dbReference type="KEGG" id="adu:107487112"/>
<dbReference type="GO" id="GO:0005662">
    <property type="term" value="C:DNA replication factor A complex"/>
    <property type="evidence" value="ECO:0007669"/>
    <property type="project" value="TreeGrafter"/>
</dbReference>
<keyword evidence="8 13" id="KW-0238">DNA-binding</keyword>
<proteinExistence type="inferred from homology"/>
<evidence type="ECO:0000256" key="7">
    <source>
        <dbReference type="ARBA" id="ARBA00022833"/>
    </source>
</evidence>
<evidence type="ECO:0000256" key="6">
    <source>
        <dbReference type="ARBA" id="ARBA00022771"/>
    </source>
</evidence>
<keyword evidence="10" id="KW-0234">DNA repair</keyword>
<dbReference type="Pfam" id="PF04057">
    <property type="entry name" value="Rep-A_N"/>
    <property type="match status" value="1"/>
</dbReference>
<dbReference type="Proteomes" id="UP000515211">
    <property type="component" value="Chromosome 5"/>
</dbReference>
<keyword evidence="11 13" id="KW-0539">Nucleus</keyword>
<dbReference type="AlphaFoldDB" id="A0A6P4D8S1"/>
<sequence length="870" mass="95038">MEVKLTESAITKMCENSSSAEDLKPILQVMDFKLVQSQQNNTERFRLVLSDGSHYQQSMLATQKNDLIHSGKLQRGSIIVLNQYTCSLVQGRSIIIIIELDILLDKCELLGKPVSATKFAPSQSATDQSGITSGNNVPGPSPEPPKVNQPASSVGSSSFDMGRFGASNAPPAYPKAEPRAMGPSSGIAGYSSTNVPFTYPKPEPGATLPRSGQSGGSYGDQNVGYRNPQSEASRPFQNSYARPPQPMYRQPSPVYNNRGPAARNEAHPRIIPIAALNPYQNNWTIKARVTAKGELRHYSSARGDGKVFSFDLLDSDGGEIRATCFNTVADQFYNVIEAGNIYLLSRGHLKAANKDFNHLRNDQELTLDIATIIQPCHDDVSIPQQTFNFRPIIEVETIENNTILDVIGVVSSISPTASIMRKNGTETQKRTLQLKDMSGRSVELTMWGNFCNAEGQRLQSLCDAGRFPVLAAKAVRVSDFNGKSVGTIATSQLFVEPDFVDACRLREWFDKEGRNVPTISLSREASNFGKSDVRKTVSQIKDEKLGTSEKPDWISVCASISYMKVDNFCYTACPVLIGDRQCNKKVTNNGDGKWRCERCDQTVDACDYRYILQFQIQDHTGLTWVTAFQESGEEIMGMSAKELYNLKFEQMDDEKFAEIMRKVLFGKYMFKLKVKEETYSDEQRVKSTVVKAEKVSFPSESKFLLDMIDKLKSENGEGTNPSTIANTAGLVSTGTGQSMPPPVYNSVMSNSSAGIDYRNQYSNSFATSTGAPAPASYMSCSICGCSGHSSAQCPNNMMNMPAQPAARGGGFTSRASAGSGGASGECFKCHQPGHWAKDCPAYSAAPPAYGSANGMQGRYGIAPKQQYGGY</sequence>
<dbReference type="GO" id="GO:0043047">
    <property type="term" value="F:single-stranded telomeric DNA binding"/>
    <property type="evidence" value="ECO:0007669"/>
    <property type="project" value="TreeGrafter"/>
</dbReference>
<dbReference type="Pfam" id="PF16900">
    <property type="entry name" value="REPA_OB_2"/>
    <property type="match status" value="1"/>
</dbReference>
<name>A0A6P4D8S1_ARADU</name>
<dbReference type="Gene3D" id="2.40.50.140">
    <property type="entry name" value="Nucleic acid-binding proteins"/>
    <property type="match status" value="4"/>
</dbReference>
<protein>
    <recommendedName>
        <fullName evidence="13">Replication protein A subunit</fullName>
    </recommendedName>
</protein>
<comment type="function">
    <text evidence="13">Component of the replication protein A complex (RPA) required for DNA recombination, repair and replication. The activity of RPA is mediated by single-stranded DNA binding and protein interactions. Probably involved in repair of double-strand DNA breaks (DSBs) induced by genotoxic stresses.</text>
</comment>
<dbReference type="Pfam" id="PF01336">
    <property type="entry name" value="tRNA_anti-codon"/>
    <property type="match status" value="1"/>
</dbReference>
<dbReference type="GO" id="GO:0006289">
    <property type="term" value="P:nucleotide-excision repair"/>
    <property type="evidence" value="ECO:0007669"/>
    <property type="project" value="TreeGrafter"/>
</dbReference>
<keyword evidence="9" id="KW-0233">DNA recombination</keyword>
<dbReference type="CDD" id="cd04476">
    <property type="entry name" value="RPA1_DBD_C"/>
    <property type="match status" value="1"/>
</dbReference>
<keyword evidence="16" id="KW-1185">Reference proteome</keyword>
<dbReference type="RefSeq" id="XP_015963191.1">
    <property type="nucleotide sequence ID" value="XM_016107705.3"/>
</dbReference>
<dbReference type="GO" id="GO:0007140">
    <property type="term" value="P:male meiotic nuclear division"/>
    <property type="evidence" value="ECO:0007669"/>
    <property type="project" value="UniProtKB-ARBA"/>
</dbReference>
<comment type="subcellular location">
    <subcellularLocation>
        <location evidence="1 13">Nucleus</location>
    </subcellularLocation>
</comment>
<dbReference type="SUPFAM" id="SSF57756">
    <property type="entry name" value="Retrovirus zinc finger-like domains"/>
    <property type="match status" value="2"/>
</dbReference>
<evidence type="ECO:0000259" key="15">
    <source>
        <dbReference type="PROSITE" id="PS50158"/>
    </source>
</evidence>
<reference evidence="17" key="2">
    <citation type="submission" date="2025-08" db="UniProtKB">
        <authorList>
            <consortium name="RefSeq"/>
        </authorList>
    </citation>
    <scope>IDENTIFICATION</scope>
    <source>
        <tissue evidence="17">Whole plant</tissue>
    </source>
</reference>
<dbReference type="CDD" id="cd04474">
    <property type="entry name" value="RPA1_DBD_A"/>
    <property type="match status" value="1"/>
</dbReference>
<evidence type="ECO:0000256" key="12">
    <source>
        <dbReference type="PROSITE-ProRule" id="PRU00047"/>
    </source>
</evidence>
<keyword evidence="3 13" id="KW-0235">DNA replication</keyword>
<evidence type="ECO:0000256" key="3">
    <source>
        <dbReference type="ARBA" id="ARBA00022705"/>
    </source>
</evidence>
<dbReference type="PANTHER" id="PTHR23273">
    <property type="entry name" value="REPLICATION FACTOR A 1, RFA1"/>
    <property type="match status" value="1"/>
</dbReference>